<feature type="region of interest" description="Disordered" evidence="1">
    <location>
        <begin position="89"/>
        <end position="124"/>
    </location>
</feature>
<keyword evidence="2" id="KW-1133">Transmembrane helix</keyword>
<protein>
    <submittedName>
        <fullName evidence="3">Uncharacterized protein</fullName>
    </submittedName>
</protein>
<feature type="compositionally biased region" description="Pro residues" evidence="1">
    <location>
        <begin position="1"/>
        <end position="12"/>
    </location>
</feature>
<dbReference type="EMBL" id="LT629695">
    <property type="protein sequence ID" value="SDH65449.1"/>
    <property type="molecule type" value="Genomic_DNA"/>
</dbReference>
<dbReference type="RefSeq" id="WP_092504496.1">
    <property type="nucleotide sequence ID" value="NZ_LT629695.1"/>
</dbReference>
<keyword evidence="2" id="KW-0812">Transmembrane</keyword>
<feature type="transmembrane region" description="Helical" evidence="2">
    <location>
        <begin position="207"/>
        <end position="236"/>
    </location>
</feature>
<sequence>MSELEAPPPPGSDTPVPADVVAKPKRRRAAESAPDGLVPQTAMAQRAERRERDRRTRALPPPLANPMAGAVPPSVAARMAWEAQQRGMQGMPMAPQAGGPNPAGPYPAPAAPVPPQPPHPASASVALAQPAPVGWSPYGQPMPYGQPLAYGAPYGQPMPYGYPAPYGPPSPYGQPMPYGAYGPPPMPFPPVLHAPPKRRLTRRQTGAALLGSLVGQLLLALATHLFVTAAIVLLLWGSFSEGGTSGLDALEADSLTDLVAFWADPARIPLTILIVLLVTGAIAAAGCVASLLWHRSAGLVGIKRSIALAYATTTAIGGLVGSVGWPTALIGGLFFSLASSSSAAFTIGSAWGYLFACLAVSIVLTGVVGMLFGWTYLLAFRPRPTWAQIEAEARQAEVDAERRAVEADAAELSRVD</sequence>
<name>A0A1G8E732_9MICO</name>
<organism evidence="3 4">
    <name type="scientific">Agrococcus jejuensis</name>
    <dbReference type="NCBI Taxonomy" id="399736"/>
    <lineage>
        <taxon>Bacteria</taxon>
        <taxon>Bacillati</taxon>
        <taxon>Actinomycetota</taxon>
        <taxon>Actinomycetes</taxon>
        <taxon>Micrococcales</taxon>
        <taxon>Microbacteriaceae</taxon>
        <taxon>Agrococcus</taxon>
    </lineage>
</organism>
<gene>
    <name evidence="3" type="ORF">SAMN04489720_1905</name>
</gene>
<feature type="transmembrane region" description="Helical" evidence="2">
    <location>
        <begin position="350"/>
        <end position="379"/>
    </location>
</feature>
<accession>A0A1G8E732</accession>
<keyword evidence="4" id="KW-1185">Reference proteome</keyword>
<keyword evidence="2" id="KW-0472">Membrane</keyword>
<evidence type="ECO:0000313" key="4">
    <source>
        <dbReference type="Proteomes" id="UP000198822"/>
    </source>
</evidence>
<evidence type="ECO:0000256" key="2">
    <source>
        <dbReference type="SAM" id="Phobius"/>
    </source>
</evidence>
<dbReference type="OrthoDB" id="5123662at2"/>
<dbReference type="Proteomes" id="UP000198822">
    <property type="component" value="Chromosome I"/>
</dbReference>
<feature type="transmembrane region" description="Helical" evidence="2">
    <location>
        <begin position="305"/>
        <end position="338"/>
    </location>
</feature>
<dbReference type="STRING" id="399736.SAMN04489720_1905"/>
<reference evidence="4" key="1">
    <citation type="submission" date="2016-10" db="EMBL/GenBank/DDBJ databases">
        <authorList>
            <person name="Varghese N."/>
            <person name="Submissions S."/>
        </authorList>
    </citation>
    <scope>NUCLEOTIDE SEQUENCE [LARGE SCALE GENOMIC DNA]</scope>
    <source>
        <strain evidence="4">DSM 22002</strain>
    </source>
</reference>
<evidence type="ECO:0000313" key="3">
    <source>
        <dbReference type="EMBL" id="SDH65449.1"/>
    </source>
</evidence>
<feature type="region of interest" description="Disordered" evidence="1">
    <location>
        <begin position="1"/>
        <end position="70"/>
    </location>
</feature>
<feature type="compositionally biased region" description="Pro residues" evidence="1">
    <location>
        <begin position="102"/>
        <end position="120"/>
    </location>
</feature>
<feature type="transmembrane region" description="Helical" evidence="2">
    <location>
        <begin position="268"/>
        <end position="293"/>
    </location>
</feature>
<feature type="compositionally biased region" description="Low complexity" evidence="1">
    <location>
        <begin position="89"/>
        <end position="100"/>
    </location>
</feature>
<feature type="compositionally biased region" description="Basic and acidic residues" evidence="1">
    <location>
        <begin position="46"/>
        <end position="56"/>
    </location>
</feature>
<dbReference type="AlphaFoldDB" id="A0A1G8E732"/>
<proteinExistence type="predicted"/>
<evidence type="ECO:0000256" key="1">
    <source>
        <dbReference type="SAM" id="MobiDB-lite"/>
    </source>
</evidence>